<evidence type="ECO:0000313" key="3">
    <source>
        <dbReference type="EMBL" id="EFJ47043.1"/>
    </source>
</evidence>
<evidence type="ECO:0000256" key="2">
    <source>
        <dbReference type="SAM" id="Phobius"/>
    </source>
</evidence>
<gene>
    <name evidence="3" type="ORF">VOLCADRAFT_105256</name>
</gene>
<feature type="region of interest" description="Disordered" evidence="1">
    <location>
        <begin position="1"/>
        <end position="29"/>
    </location>
</feature>
<sequence>MSSTLQVPAGPEQPSTSSPSSTAPTASGRRRVEYYKEESFQSIDLTRTVHLGWGALGGSALILFCMGMSAATQARSWNVSFRWLQRRVGAQFGTMSYIITSNLLYYHDGDKWVTRDWASIMERWTSKRKGARTVQPA</sequence>
<dbReference type="OrthoDB" id="530955at2759"/>
<protein>
    <submittedName>
        <fullName evidence="3">Uncharacterized protein</fullName>
    </submittedName>
</protein>
<keyword evidence="4" id="KW-1185">Reference proteome</keyword>
<dbReference type="GeneID" id="9616021"/>
<keyword evidence="2" id="KW-0472">Membrane</keyword>
<organism evidence="4">
    <name type="scientific">Volvox carteri f. nagariensis</name>
    <dbReference type="NCBI Taxonomy" id="3068"/>
    <lineage>
        <taxon>Eukaryota</taxon>
        <taxon>Viridiplantae</taxon>
        <taxon>Chlorophyta</taxon>
        <taxon>core chlorophytes</taxon>
        <taxon>Chlorophyceae</taxon>
        <taxon>CS clade</taxon>
        <taxon>Chlamydomonadales</taxon>
        <taxon>Volvocaceae</taxon>
        <taxon>Volvox</taxon>
    </lineage>
</organism>
<dbReference type="EMBL" id="GL378347">
    <property type="protein sequence ID" value="EFJ47043.1"/>
    <property type="molecule type" value="Genomic_DNA"/>
</dbReference>
<keyword evidence="2" id="KW-0812">Transmembrane</keyword>
<proteinExistence type="predicted"/>
<dbReference type="KEGG" id="vcn:VOLCADRAFT_105256"/>
<feature type="transmembrane region" description="Helical" evidence="2">
    <location>
        <begin position="51"/>
        <end position="72"/>
    </location>
</feature>
<dbReference type="AlphaFoldDB" id="D8TZM8"/>
<dbReference type="InParanoid" id="D8TZM8"/>
<name>D8TZM8_VOLCA</name>
<keyword evidence="2" id="KW-1133">Transmembrane helix</keyword>
<evidence type="ECO:0000313" key="4">
    <source>
        <dbReference type="Proteomes" id="UP000001058"/>
    </source>
</evidence>
<evidence type="ECO:0000256" key="1">
    <source>
        <dbReference type="SAM" id="MobiDB-lite"/>
    </source>
</evidence>
<reference evidence="3 4" key="1">
    <citation type="journal article" date="2010" name="Science">
        <title>Genomic analysis of organismal complexity in the multicellular green alga Volvox carteri.</title>
        <authorList>
            <person name="Prochnik S.E."/>
            <person name="Umen J."/>
            <person name="Nedelcu A.M."/>
            <person name="Hallmann A."/>
            <person name="Miller S.M."/>
            <person name="Nishii I."/>
            <person name="Ferris P."/>
            <person name="Kuo A."/>
            <person name="Mitros T."/>
            <person name="Fritz-Laylin L.K."/>
            <person name="Hellsten U."/>
            <person name="Chapman J."/>
            <person name="Simakov O."/>
            <person name="Rensing S.A."/>
            <person name="Terry A."/>
            <person name="Pangilinan J."/>
            <person name="Kapitonov V."/>
            <person name="Jurka J."/>
            <person name="Salamov A."/>
            <person name="Shapiro H."/>
            <person name="Schmutz J."/>
            <person name="Grimwood J."/>
            <person name="Lindquist E."/>
            <person name="Lucas S."/>
            <person name="Grigoriev I.V."/>
            <person name="Schmitt R."/>
            <person name="Kirk D."/>
            <person name="Rokhsar D.S."/>
        </authorList>
    </citation>
    <scope>NUCLEOTIDE SEQUENCE [LARGE SCALE GENOMIC DNA]</scope>
    <source>
        <strain evidence="4">f. Nagariensis / Eve</strain>
    </source>
</reference>
<accession>D8TZM8</accession>
<feature type="compositionally biased region" description="Low complexity" evidence="1">
    <location>
        <begin position="14"/>
        <end position="27"/>
    </location>
</feature>
<dbReference type="Proteomes" id="UP000001058">
    <property type="component" value="Unassembled WGS sequence"/>
</dbReference>
<dbReference type="RefSeq" id="XP_002951938.1">
    <property type="nucleotide sequence ID" value="XM_002951892.1"/>
</dbReference>